<keyword evidence="1" id="KW-0472">Membrane</keyword>
<feature type="transmembrane region" description="Helical" evidence="1">
    <location>
        <begin position="65"/>
        <end position="86"/>
    </location>
</feature>
<comment type="caution">
    <text evidence="2">The sequence shown here is derived from an EMBL/GenBank/DDBJ whole genome shotgun (WGS) entry which is preliminary data.</text>
</comment>
<dbReference type="EMBL" id="APVH01000013">
    <property type="protein sequence ID" value="EPX83915.1"/>
    <property type="molecule type" value="Genomic_DNA"/>
</dbReference>
<proteinExistence type="predicted"/>
<keyword evidence="3" id="KW-1185">Reference proteome</keyword>
<evidence type="ECO:0000256" key="1">
    <source>
        <dbReference type="SAM" id="Phobius"/>
    </source>
</evidence>
<gene>
    <name evidence="2" type="ORF">Salmuc_01690</name>
</gene>
<dbReference type="HOGENOM" id="CLU_2036387_0_0_5"/>
<accession>S9S107</accession>
<feature type="transmembrane region" description="Helical" evidence="1">
    <location>
        <begin position="92"/>
        <end position="112"/>
    </location>
</feature>
<keyword evidence="1" id="KW-0812">Transmembrane</keyword>
<name>S9S107_9RHOB</name>
<feature type="transmembrane region" description="Helical" evidence="1">
    <location>
        <begin position="9"/>
        <end position="28"/>
    </location>
</feature>
<evidence type="ECO:0000313" key="2">
    <source>
        <dbReference type="EMBL" id="EPX83915.1"/>
    </source>
</evidence>
<dbReference type="AlphaFoldDB" id="S9S107"/>
<sequence length="121" mass="12788">MDSYFGRALVNAIDVLMASGAVIYTVSLAMSGEWWNAAATFIIVAVLIGSIVGQRIRPDVDPFDVTPRMSLVRGGFFLLASLLFGVGLASDLVAAMFAAAGLLHLPLAFVAAREIADREAD</sequence>
<dbReference type="RefSeq" id="WP_020042345.1">
    <property type="nucleotide sequence ID" value="NZ_KE557274.1"/>
</dbReference>
<organism evidence="2 3">
    <name type="scientific">Salipiger mucosus DSM 16094</name>
    <dbReference type="NCBI Taxonomy" id="1123237"/>
    <lineage>
        <taxon>Bacteria</taxon>
        <taxon>Pseudomonadati</taxon>
        <taxon>Pseudomonadota</taxon>
        <taxon>Alphaproteobacteria</taxon>
        <taxon>Rhodobacterales</taxon>
        <taxon>Roseobacteraceae</taxon>
        <taxon>Salipiger</taxon>
    </lineage>
</organism>
<feature type="transmembrane region" description="Helical" evidence="1">
    <location>
        <begin position="34"/>
        <end position="53"/>
    </location>
</feature>
<protein>
    <submittedName>
        <fullName evidence="2">Uncharacterized protein</fullName>
    </submittedName>
</protein>
<dbReference type="STRING" id="1123237.Salmuc_01690"/>
<dbReference type="Proteomes" id="UP000015347">
    <property type="component" value="Unassembled WGS sequence"/>
</dbReference>
<reference evidence="3" key="1">
    <citation type="journal article" date="2014" name="Stand. Genomic Sci.">
        <title>Genome sequence of the exopolysaccharide-producing Salipiger mucosus type strain (DSM 16094(T)), a moderately halophilic member of the Roseobacter clade.</title>
        <authorList>
            <person name="Riedel T."/>
            <person name="Spring S."/>
            <person name="Fiebig A."/>
            <person name="Petersen J."/>
            <person name="Kyrpides N.C."/>
            <person name="Goker M."/>
            <person name="Klenk H.P."/>
        </authorList>
    </citation>
    <scope>NUCLEOTIDE SEQUENCE [LARGE SCALE GENOMIC DNA]</scope>
    <source>
        <strain evidence="3">DSM 16094</strain>
    </source>
</reference>
<keyword evidence="1" id="KW-1133">Transmembrane helix</keyword>
<evidence type="ECO:0000313" key="3">
    <source>
        <dbReference type="Proteomes" id="UP000015347"/>
    </source>
</evidence>